<organism evidence="1 2">
    <name type="scientific">Racocetra fulgida</name>
    <dbReference type="NCBI Taxonomy" id="60492"/>
    <lineage>
        <taxon>Eukaryota</taxon>
        <taxon>Fungi</taxon>
        <taxon>Fungi incertae sedis</taxon>
        <taxon>Mucoromycota</taxon>
        <taxon>Glomeromycotina</taxon>
        <taxon>Glomeromycetes</taxon>
        <taxon>Diversisporales</taxon>
        <taxon>Gigasporaceae</taxon>
        <taxon>Racocetra</taxon>
    </lineage>
</organism>
<keyword evidence="2" id="KW-1185">Reference proteome</keyword>
<gene>
    <name evidence="1" type="ORF">RFULGI_LOCUS1807</name>
</gene>
<proteinExistence type="predicted"/>
<dbReference type="Proteomes" id="UP000789396">
    <property type="component" value="Unassembled WGS sequence"/>
</dbReference>
<name>A0A9N8WJM8_9GLOM</name>
<protein>
    <submittedName>
        <fullName evidence="1">19598_t:CDS:1</fullName>
    </submittedName>
</protein>
<dbReference type="EMBL" id="CAJVPZ010001218">
    <property type="protein sequence ID" value="CAG8486985.1"/>
    <property type="molecule type" value="Genomic_DNA"/>
</dbReference>
<sequence length="52" mass="6335">MIYELKLFFQIPNNCTYHRTPKQKDLRTCCDKLTEYVYGNIRLASKLIQEFF</sequence>
<reference evidence="1" key="1">
    <citation type="submission" date="2021-06" db="EMBL/GenBank/DDBJ databases">
        <authorList>
            <person name="Kallberg Y."/>
            <person name="Tangrot J."/>
            <person name="Rosling A."/>
        </authorList>
    </citation>
    <scope>NUCLEOTIDE SEQUENCE</scope>
    <source>
        <strain evidence="1">IN212</strain>
    </source>
</reference>
<evidence type="ECO:0000313" key="2">
    <source>
        <dbReference type="Proteomes" id="UP000789396"/>
    </source>
</evidence>
<comment type="caution">
    <text evidence="1">The sequence shown here is derived from an EMBL/GenBank/DDBJ whole genome shotgun (WGS) entry which is preliminary data.</text>
</comment>
<evidence type="ECO:0000313" key="1">
    <source>
        <dbReference type="EMBL" id="CAG8486985.1"/>
    </source>
</evidence>
<accession>A0A9N8WJM8</accession>
<dbReference type="AlphaFoldDB" id="A0A9N8WJM8"/>